<gene>
    <name evidence="1" type="ORF">DLJ53_10290</name>
</gene>
<evidence type="ECO:0000313" key="1">
    <source>
        <dbReference type="EMBL" id="RAI01786.1"/>
    </source>
</evidence>
<accession>A0A8B2NPH3</accession>
<dbReference type="Proteomes" id="UP000249590">
    <property type="component" value="Unassembled WGS sequence"/>
</dbReference>
<organism evidence="1 2">
    <name type="scientific">Acuticoccus sediminis</name>
    <dbReference type="NCBI Taxonomy" id="2184697"/>
    <lineage>
        <taxon>Bacteria</taxon>
        <taxon>Pseudomonadati</taxon>
        <taxon>Pseudomonadota</taxon>
        <taxon>Alphaproteobacteria</taxon>
        <taxon>Hyphomicrobiales</taxon>
        <taxon>Amorphaceae</taxon>
        <taxon>Acuticoccus</taxon>
    </lineage>
</organism>
<keyword evidence="2" id="KW-1185">Reference proteome</keyword>
<dbReference type="InterPro" id="IPR011048">
    <property type="entry name" value="Haem_d1_sf"/>
</dbReference>
<dbReference type="EMBL" id="QHHQ01000002">
    <property type="protein sequence ID" value="RAI01786.1"/>
    <property type="molecule type" value="Genomic_DNA"/>
</dbReference>
<name>A0A8B2NPH3_9HYPH</name>
<sequence>MAQPGDELKPALTAEVTLTALDGTPAAPIAPHEPFAVTVTITGHGGGEAPKGLTLFGWLRRQKETDLPCAETAEAFLRTGRLSTGTVFLNDPVIGVLTEDDAVTLVDPEFSLATANLLAASRLGSRPATLVTDEHARRFLLPLSDEGRLVAVDAAGSVTEVARDLGRPVTVVPVPGGGALVQDAAARRLVRVPKGPSVPPLVADGLAGGAHDAAAVWGTEGAAAFSLRDGAVMARTREAATAAAVLARDGKPFALLTAASGGRLAVHYLDDPRHPVAIDVPVNPRRLAVAGDGRFVVAYDPAGGPVAIVDIARSALVQVSHARDRDGTEVPVSEVMISDRTAYLMLADQSRVGVLDLVALGRGEAAEFREVPIGEKRATPRVDDGLLASLYPDHGVLALNVKSRQAYRIAEASAMGNAPAMTATKLMGGVPRRIATLDRSFREAPAGTFRTVASLPGPGRWELVATTGLGSLSFCSALPVATPDDPDAPLEGRIAAVAAEDGTGLRFRLSDGSGAPLAVRGVLTFSEFTGAWRERVPIRTGTDGTSSAVYTLPPGSLVAVTVAAPGGHIFEPIVLEEGPR</sequence>
<evidence type="ECO:0000313" key="2">
    <source>
        <dbReference type="Proteomes" id="UP000249590"/>
    </source>
</evidence>
<comment type="caution">
    <text evidence="1">The sequence shown here is derived from an EMBL/GenBank/DDBJ whole genome shotgun (WGS) entry which is preliminary data.</text>
</comment>
<evidence type="ECO:0008006" key="3">
    <source>
        <dbReference type="Google" id="ProtNLM"/>
    </source>
</evidence>
<protein>
    <recommendedName>
        <fullName evidence="3">DNA-binding beta-propeller fold protein YncE</fullName>
    </recommendedName>
</protein>
<dbReference type="AlphaFoldDB" id="A0A8B2NPH3"/>
<reference evidence="1 2" key="1">
    <citation type="submission" date="2018-05" db="EMBL/GenBank/DDBJ databases">
        <title>Acuticoccus sediminis sp. nov., isolated from deep-sea sediment of Indian Ocean.</title>
        <authorList>
            <person name="Liu X."/>
            <person name="Lai Q."/>
            <person name="Du Y."/>
            <person name="Sun F."/>
            <person name="Zhang X."/>
            <person name="Wang S."/>
            <person name="Shao Z."/>
        </authorList>
    </citation>
    <scope>NUCLEOTIDE SEQUENCE [LARGE SCALE GENOMIC DNA]</scope>
    <source>
        <strain evidence="1 2">PTG4-2</strain>
    </source>
</reference>
<dbReference type="SUPFAM" id="SSF51004">
    <property type="entry name" value="C-terminal (heme d1) domain of cytochrome cd1-nitrite reductase"/>
    <property type="match status" value="1"/>
</dbReference>
<proteinExistence type="predicted"/>